<dbReference type="Proteomes" id="UP000237684">
    <property type="component" value="Unassembled WGS sequence"/>
</dbReference>
<dbReference type="InParanoid" id="A0A2S8SQX3"/>
<protein>
    <submittedName>
        <fullName evidence="1">Uncharacterized protein</fullName>
    </submittedName>
</protein>
<dbReference type="OrthoDB" id="5195437at2"/>
<reference evidence="1 2" key="1">
    <citation type="journal article" date="2018" name="Syst. Appl. Microbiol.">
        <title>Abditibacterium utsteinense sp. nov., the first cultivated member of candidate phylum FBP, isolated from ice-free Antarctic soil samples.</title>
        <authorList>
            <person name="Tahon G."/>
            <person name="Tytgat B."/>
            <person name="Lebbe L."/>
            <person name="Carlier A."/>
            <person name="Willems A."/>
        </authorList>
    </citation>
    <scope>NUCLEOTIDE SEQUENCE [LARGE SCALE GENOMIC DNA]</scope>
    <source>
        <strain evidence="1 2">LMG 29911</strain>
    </source>
</reference>
<evidence type="ECO:0000313" key="2">
    <source>
        <dbReference type="Proteomes" id="UP000237684"/>
    </source>
</evidence>
<gene>
    <name evidence="1" type="ORF">B1R32_11557</name>
</gene>
<name>A0A2S8SQX3_9BACT</name>
<dbReference type="AlphaFoldDB" id="A0A2S8SQX3"/>
<sequence>MNESIQTIYDDEKKLRVIFFQRIDGSFGFAEEYFSGHELDMCWMPQSRNISFFDTLETALREVHGRVDWLISIGSSTKFHL</sequence>
<accession>A0A2S8SQX3</accession>
<proteinExistence type="predicted"/>
<comment type="caution">
    <text evidence="1">The sequence shown here is derived from an EMBL/GenBank/DDBJ whole genome shotgun (WGS) entry which is preliminary data.</text>
</comment>
<dbReference type="RefSeq" id="WP_106380738.1">
    <property type="nucleotide sequence ID" value="NZ_NIGF01000015.1"/>
</dbReference>
<dbReference type="EMBL" id="NIGF01000015">
    <property type="protein sequence ID" value="PQV63149.1"/>
    <property type="molecule type" value="Genomic_DNA"/>
</dbReference>
<keyword evidence="2" id="KW-1185">Reference proteome</keyword>
<organism evidence="1 2">
    <name type="scientific">Abditibacterium utsteinense</name>
    <dbReference type="NCBI Taxonomy" id="1960156"/>
    <lineage>
        <taxon>Bacteria</taxon>
        <taxon>Pseudomonadati</taxon>
        <taxon>Abditibacteriota</taxon>
        <taxon>Abditibacteriia</taxon>
        <taxon>Abditibacteriales</taxon>
        <taxon>Abditibacteriaceae</taxon>
        <taxon>Abditibacterium</taxon>
    </lineage>
</organism>
<evidence type="ECO:0000313" key="1">
    <source>
        <dbReference type="EMBL" id="PQV63149.1"/>
    </source>
</evidence>